<organism evidence="1 2">
    <name type="scientific">Haemaphysalis longicornis</name>
    <name type="common">Bush tick</name>
    <dbReference type="NCBI Taxonomy" id="44386"/>
    <lineage>
        <taxon>Eukaryota</taxon>
        <taxon>Metazoa</taxon>
        <taxon>Ecdysozoa</taxon>
        <taxon>Arthropoda</taxon>
        <taxon>Chelicerata</taxon>
        <taxon>Arachnida</taxon>
        <taxon>Acari</taxon>
        <taxon>Parasitiformes</taxon>
        <taxon>Ixodida</taxon>
        <taxon>Ixodoidea</taxon>
        <taxon>Ixodidae</taxon>
        <taxon>Haemaphysalinae</taxon>
        <taxon>Haemaphysalis</taxon>
    </lineage>
</organism>
<dbReference type="VEuPathDB" id="VectorBase:HLOH_053665"/>
<reference evidence="1 2" key="1">
    <citation type="journal article" date="2020" name="Cell">
        <title>Large-Scale Comparative Analyses of Tick Genomes Elucidate Their Genetic Diversity and Vector Capacities.</title>
        <authorList>
            <consortium name="Tick Genome and Microbiome Consortium (TIGMIC)"/>
            <person name="Jia N."/>
            <person name="Wang J."/>
            <person name="Shi W."/>
            <person name="Du L."/>
            <person name="Sun Y."/>
            <person name="Zhan W."/>
            <person name="Jiang J.F."/>
            <person name="Wang Q."/>
            <person name="Zhang B."/>
            <person name="Ji P."/>
            <person name="Bell-Sakyi L."/>
            <person name="Cui X.M."/>
            <person name="Yuan T.T."/>
            <person name="Jiang B.G."/>
            <person name="Yang W.F."/>
            <person name="Lam T.T."/>
            <person name="Chang Q.C."/>
            <person name="Ding S.J."/>
            <person name="Wang X.J."/>
            <person name="Zhu J.G."/>
            <person name="Ruan X.D."/>
            <person name="Zhao L."/>
            <person name="Wei J.T."/>
            <person name="Ye R.Z."/>
            <person name="Que T.C."/>
            <person name="Du C.H."/>
            <person name="Zhou Y.H."/>
            <person name="Cheng J.X."/>
            <person name="Dai P.F."/>
            <person name="Guo W.B."/>
            <person name="Han X.H."/>
            <person name="Huang E.J."/>
            <person name="Li L.F."/>
            <person name="Wei W."/>
            <person name="Gao Y.C."/>
            <person name="Liu J.Z."/>
            <person name="Shao H.Z."/>
            <person name="Wang X."/>
            <person name="Wang C.C."/>
            <person name="Yang T.C."/>
            <person name="Huo Q.B."/>
            <person name="Li W."/>
            <person name="Chen H.Y."/>
            <person name="Chen S.E."/>
            <person name="Zhou L.G."/>
            <person name="Ni X.B."/>
            <person name="Tian J.H."/>
            <person name="Sheng Y."/>
            <person name="Liu T."/>
            <person name="Pan Y.S."/>
            <person name="Xia L.Y."/>
            <person name="Li J."/>
            <person name="Zhao F."/>
            <person name="Cao W.C."/>
        </authorList>
    </citation>
    <scope>NUCLEOTIDE SEQUENCE [LARGE SCALE GENOMIC DNA]</scope>
    <source>
        <strain evidence="1">HaeL-2018</strain>
    </source>
</reference>
<comment type="caution">
    <text evidence="1">The sequence shown here is derived from an EMBL/GenBank/DDBJ whole genome shotgun (WGS) entry which is preliminary data.</text>
</comment>
<keyword evidence="2" id="KW-1185">Reference proteome</keyword>
<dbReference type="Proteomes" id="UP000821853">
    <property type="component" value="Chromosome 2"/>
</dbReference>
<evidence type="ECO:0000313" key="1">
    <source>
        <dbReference type="EMBL" id="KAH9366617.1"/>
    </source>
</evidence>
<evidence type="ECO:0000313" key="2">
    <source>
        <dbReference type="Proteomes" id="UP000821853"/>
    </source>
</evidence>
<dbReference type="AlphaFoldDB" id="A0A9J6FW95"/>
<name>A0A9J6FW95_HAELO</name>
<protein>
    <submittedName>
        <fullName evidence="1">Uncharacterized protein</fullName>
    </submittedName>
</protein>
<accession>A0A9J6FW95</accession>
<dbReference type="EMBL" id="JABSTR010000004">
    <property type="protein sequence ID" value="KAH9366617.1"/>
    <property type="molecule type" value="Genomic_DNA"/>
</dbReference>
<gene>
    <name evidence="1" type="ORF">HPB48_016210</name>
</gene>
<sequence length="102" mass="11759">MAAHFVLRKNTEKLFAEAFKHFRSKEQLLRYVAQLSGLSEVEARVTEKAAGVFVQENYLRINRVVCHKVYCYPGRGMQIDQLPRECWLAIAKYPKVADVVGE</sequence>
<proteinExistence type="predicted"/>